<sequence length="796" mass="88600">MIINHLKFAFRSLMRTKTFSAINIAGLVVSLTAFMLMALYIQYELSFDKENRNAANVYRVVDDKQTNALMQHTAGSPAPIAPALLNDFPQVKEAVRLISSESLVKYQDKLFEERALFYADKGFFKVFDAAMLSGDANTALAAPMSIVLTKTTAQKYFGNANALGKTILVDGKGMRVTGVVKPMPKNSHVQFDMLLSMSTVEQKDSGYDWMFTNWYSNNFWTYIVLPSNYDAKQLENQFDSFANRHNANTANTKHHYSLEKLTDIYLHSNREGQVGKTGNLSSLYIFSAVALIILLIACVNFINLSTARAAERAKEVGVKKVNGVTRVQLIWQFFIESFTMVGVALLIAVVLTVLLVPSFNTFAGKNIVFEVFTPVHIGGLLAILLLVGMLSGSYPALVISAFNPVTALKGNIRSSARSIFIRKGLVVFQFTISIVLIVSSIVVYTQLQYMQKHDLGFKPSQTLVINFEGDNEVQRHYQQIKASLKQINGIKNVTASSNVPGVTNPGGWSMDVVKRTGDTVHAELPIFLTDFDFMQQYNIPMVAGRGLSPNFAADTVESMIINQTTLRKLGFNSAEEAIGVKVGMYPNDARIIGVYKDFNFQSLQKPIEPLVIRIIPNKFRVFSVELNTANLKQTIAEIEQLWKQQVPQRPLEYTFLNERFNLLYEAETKFGQVFAVFTLLAISIACFGLFGLALFSVKQRTKEVGIRKVVGASVAQIVALIAKDFINLVIIAVVIASPLAFYAMSRWIRDFAYRIEISWWIFAVGGLAAVLVALATISYQAIRAAVSNPVRSLRDE</sequence>
<evidence type="ECO:0000256" key="5">
    <source>
        <dbReference type="ARBA" id="ARBA00023136"/>
    </source>
</evidence>
<feature type="transmembrane region" description="Helical" evidence="6">
    <location>
        <begin position="21"/>
        <end position="43"/>
    </location>
</feature>
<dbReference type="InterPro" id="IPR003838">
    <property type="entry name" value="ABC3_permease_C"/>
</dbReference>
<keyword evidence="4 6" id="KW-1133">Transmembrane helix</keyword>
<evidence type="ECO:0000256" key="1">
    <source>
        <dbReference type="ARBA" id="ARBA00004651"/>
    </source>
</evidence>
<dbReference type="GO" id="GO:0022857">
    <property type="term" value="F:transmembrane transporter activity"/>
    <property type="evidence" value="ECO:0007669"/>
    <property type="project" value="TreeGrafter"/>
</dbReference>
<keyword evidence="5 6" id="KW-0472">Membrane</keyword>
<comment type="subcellular location">
    <subcellularLocation>
        <location evidence="1">Cell membrane</location>
        <topology evidence="1">Multi-pass membrane protein</topology>
    </subcellularLocation>
</comment>
<feature type="transmembrane region" description="Helical" evidence="6">
    <location>
        <begin position="424"/>
        <end position="444"/>
    </location>
</feature>
<name>A0A3E2NXH4_9SPHI</name>
<feature type="domain" description="ABC3 transporter permease C-terminal" evidence="7">
    <location>
        <begin position="676"/>
        <end position="788"/>
    </location>
</feature>
<feature type="transmembrane region" description="Helical" evidence="6">
    <location>
        <begin position="673"/>
        <end position="697"/>
    </location>
</feature>
<dbReference type="OrthoDB" id="1451596at2"/>
<organism evidence="9 10">
    <name type="scientific">Mucilaginibacter terrenus</name>
    <dbReference type="NCBI Taxonomy" id="2482727"/>
    <lineage>
        <taxon>Bacteria</taxon>
        <taxon>Pseudomonadati</taxon>
        <taxon>Bacteroidota</taxon>
        <taxon>Sphingobacteriia</taxon>
        <taxon>Sphingobacteriales</taxon>
        <taxon>Sphingobacteriaceae</taxon>
        <taxon>Mucilaginibacter</taxon>
    </lineage>
</organism>
<dbReference type="InterPro" id="IPR050250">
    <property type="entry name" value="Macrolide_Exporter_MacB"/>
</dbReference>
<evidence type="ECO:0000259" key="7">
    <source>
        <dbReference type="Pfam" id="PF02687"/>
    </source>
</evidence>
<evidence type="ECO:0000256" key="2">
    <source>
        <dbReference type="ARBA" id="ARBA00022475"/>
    </source>
</evidence>
<protein>
    <submittedName>
        <fullName evidence="9">ABC transporter permease</fullName>
    </submittedName>
</protein>
<evidence type="ECO:0000256" key="4">
    <source>
        <dbReference type="ARBA" id="ARBA00022989"/>
    </source>
</evidence>
<evidence type="ECO:0000313" key="9">
    <source>
        <dbReference type="EMBL" id="RFZ85687.1"/>
    </source>
</evidence>
<evidence type="ECO:0000259" key="8">
    <source>
        <dbReference type="Pfam" id="PF12704"/>
    </source>
</evidence>
<dbReference type="GO" id="GO:0005886">
    <property type="term" value="C:plasma membrane"/>
    <property type="evidence" value="ECO:0007669"/>
    <property type="project" value="UniProtKB-SubCell"/>
</dbReference>
<dbReference type="PANTHER" id="PTHR30572:SF18">
    <property type="entry name" value="ABC-TYPE MACROLIDE FAMILY EXPORT SYSTEM PERMEASE COMPONENT 2"/>
    <property type="match status" value="1"/>
</dbReference>
<comment type="caution">
    <text evidence="9">The sequence shown here is derived from an EMBL/GenBank/DDBJ whole genome shotgun (WGS) entry which is preliminary data.</text>
</comment>
<keyword evidence="10" id="KW-1185">Reference proteome</keyword>
<accession>A0A3E2NXH4</accession>
<proteinExistence type="predicted"/>
<dbReference type="EMBL" id="QWDE01000001">
    <property type="protein sequence ID" value="RFZ85687.1"/>
    <property type="molecule type" value="Genomic_DNA"/>
</dbReference>
<feature type="transmembrane region" description="Helical" evidence="6">
    <location>
        <begin position="283"/>
        <end position="304"/>
    </location>
</feature>
<evidence type="ECO:0000256" key="3">
    <source>
        <dbReference type="ARBA" id="ARBA00022692"/>
    </source>
</evidence>
<dbReference type="RefSeq" id="WP_117382584.1">
    <property type="nucleotide sequence ID" value="NZ_QWDE01000001.1"/>
</dbReference>
<feature type="domain" description="ABC3 transporter permease C-terminal" evidence="7">
    <location>
        <begin position="288"/>
        <end position="404"/>
    </location>
</feature>
<feature type="transmembrane region" description="Helical" evidence="6">
    <location>
        <begin position="728"/>
        <end position="745"/>
    </location>
</feature>
<feature type="transmembrane region" description="Helical" evidence="6">
    <location>
        <begin position="757"/>
        <end position="782"/>
    </location>
</feature>
<feature type="transmembrane region" description="Helical" evidence="6">
    <location>
        <begin position="376"/>
        <end position="403"/>
    </location>
</feature>
<dbReference type="PANTHER" id="PTHR30572">
    <property type="entry name" value="MEMBRANE COMPONENT OF TRANSPORTER-RELATED"/>
    <property type="match status" value="1"/>
</dbReference>
<evidence type="ECO:0000256" key="6">
    <source>
        <dbReference type="SAM" id="Phobius"/>
    </source>
</evidence>
<reference evidence="9 10" key="1">
    <citation type="submission" date="2018-08" db="EMBL/GenBank/DDBJ databases">
        <title>Mucilaginibacter terrae sp. nov., isolated from manganese diggings.</title>
        <authorList>
            <person name="Huang Y."/>
            <person name="Zhou Z."/>
        </authorList>
    </citation>
    <scope>NUCLEOTIDE SEQUENCE [LARGE SCALE GENOMIC DNA]</scope>
    <source>
        <strain evidence="9 10">ZH6</strain>
    </source>
</reference>
<dbReference type="Proteomes" id="UP000260823">
    <property type="component" value="Unassembled WGS sequence"/>
</dbReference>
<dbReference type="Pfam" id="PF12704">
    <property type="entry name" value="MacB_PCD"/>
    <property type="match status" value="1"/>
</dbReference>
<keyword evidence="2" id="KW-1003">Cell membrane</keyword>
<gene>
    <name evidence="9" type="ORF">DYU05_08850</name>
</gene>
<feature type="transmembrane region" description="Helical" evidence="6">
    <location>
        <begin position="329"/>
        <end position="356"/>
    </location>
</feature>
<dbReference type="AlphaFoldDB" id="A0A3E2NXH4"/>
<dbReference type="Pfam" id="PF02687">
    <property type="entry name" value="FtsX"/>
    <property type="match status" value="2"/>
</dbReference>
<feature type="domain" description="MacB-like periplasmic core" evidence="8">
    <location>
        <begin position="20"/>
        <end position="239"/>
    </location>
</feature>
<dbReference type="InterPro" id="IPR025857">
    <property type="entry name" value="MacB_PCD"/>
</dbReference>
<keyword evidence="3 6" id="KW-0812">Transmembrane</keyword>
<evidence type="ECO:0000313" key="10">
    <source>
        <dbReference type="Proteomes" id="UP000260823"/>
    </source>
</evidence>